<evidence type="ECO:0000256" key="4">
    <source>
        <dbReference type="ARBA" id="ARBA00047645"/>
    </source>
</evidence>
<reference evidence="8" key="1">
    <citation type="submission" date="2014-11" db="EMBL/GenBank/DDBJ databases">
        <authorList>
            <person name="Malar M.C."/>
            <person name="Sen D."/>
            <person name="Tripathy S."/>
        </authorList>
    </citation>
    <scope>NUCLEOTIDE SEQUENCE</scope>
    <source>
        <strain evidence="8">BDU141951</strain>
    </source>
</reference>
<dbReference type="AlphaFoldDB" id="A0A0C1VAP6"/>
<dbReference type="Pfam" id="PF00708">
    <property type="entry name" value="Acylphosphatase"/>
    <property type="match status" value="1"/>
</dbReference>
<feature type="active site" evidence="5">
    <location>
        <position position="36"/>
    </location>
</feature>
<sequence length="90" mass="9650">MDRVHLIVQGLVQGVGFRYHTQNEAVRLGLTGYVKNLPDGTVEIVAEGPSPVVAELLDWAKQGPPAAQVKQVDITYGSANGEFGSFTIAR</sequence>
<dbReference type="PROSITE" id="PS51160">
    <property type="entry name" value="ACYLPHOSPHATASE_3"/>
    <property type="match status" value="1"/>
</dbReference>
<dbReference type="InterPro" id="IPR020456">
    <property type="entry name" value="Acylphosphatase"/>
</dbReference>
<feature type="active site" evidence="5">
    <location>
        <position position="18"/>
    </location>
</feature>
<dbReference type="Gene3D" id="3.30.70.100">
    <property type="match status" value="1"/>
</dbReference>
<gene>
    <name evidence="8" type="primary">yccX</name>
    <name evidence="8" type="ORF">QQ91_022605</name>
</gene>
<dbReference type="NCBIfam" id="NF011000">
    <property type="entry name" value="PRK14426.1"/>
    <property type="match status" value="1"/>
</dbReference>
<dbReference type="PANTHER" id="PTHR47268:SF4">
    <property type="entry name" value="ACYLPHOSPHATASE"/>
    <property type="match status" value="1"/>
</dbReference>
<comment type="caution">
    <text evidence="8">The sequence shown here is derived from an EMBL/GenBank/DDBJ whole genome shotgun (WGS) entry which is preliminary data.</text>
</comment>
<dbReference type="SUPFAM" id="SSF54975">
    <property type="entry name" value="Acylphosphatase/BLUF domain-like"/>
    <property type="match status" value="1"/>
</dbReference>
<evidence type="ECO:0000256" key="7">
    <source>
        <dbReference type="RuleBase" id="RU004168"/>
    </source>
</evidence>
<dbReference type="InterPro" id="IPR017968">
    <property type="entry name" value="Acylphosphatase_CS"/>
</dbReference>
<protein>
    <recommendedName>
        <fullName evidence="3 5">Acylphosphatase</fullName>
        <ecNumber evidence="2 5">3.6.1.7</ecNumber>
    </recommendedName>
</protein>
<dbReference type="InterPro" id="IPR036046">
    <property type="entry name" value="Acylphosphatase-like_dom_sf"/>
</dbReference>
<evidence type="ECO:0000256" key="6">
    <source>
        <dbReference type="RuleBase" id="RU000553"/>
    </source>
</evidence>
<evidence type="ECO:0000256" key="5">
    <source>
        <dbReference type="PROSITE-ProRule" id="PRU00520"/>
    </source>
</evidence>
<evidence type="ECO:0000256" key="3">
    <source>
        <dbReference type="ARBA" id="ARBA00015991"/>
    </source>
</evidence>
<dbReference type="EMBL" id="JTHE02000003">
    <property type="protein sequence ID" value="NEV69890.1"/>
    <property type="molecule type" value="Genomic_DNA"/>
</dbReference>
<proteinExistence type="inferred from homology"/>
<dbReference type="InterPro" id="IPR001792">
    <property type="entry name" value="Acylphosphatase-like_dom"/>
</dbReference>
<accession>A0A0C1VAP6</accession>
<dbReference type="PROSITE" id="PS00151">
    <property type="entry name" value="ACYLPHOSPHATASE_2"/>
    <property type="match status" value="1"/>
</dbReference>
<evidence type="ECO:0000256" key="2">
    <source>
        <dbReference type="ARBA" id="ARBA00012150"/>
    </source>
</evidence>
<dbReference type="PANTHER" id="PTHR47268">
    <property type="entry name" value="ACYLPHOSPHATASE"/>
    <property type="match status" value="1"/>
</dbReference>
<comment type="similarity">
    <text evidence="1 7">Belongs to the acylphosphatase family.</text>
</comment>
<evidence type="ECO:0000313" key="8">
    <source>
        <dbReference type="EMBL" id="NEV69890.1"/>
    </source>
</evidence>
<dbReference type="GO" id="GO:0003998">
    <property type="term" value="F:acylphosphatase activity"/>
    <property type="evidence" value="ECO:0007669"/>
    <property type="project" value="UniProtKB-EC"/>
</dbReference>
<dbReference type="EC" id="3.6.1.7" evidence="2 5"/>
<keyword evidence="5 6" id="KW-0378">Hydrolase</keyword>
<evidence type="ECO:0000256" key="1">
    <source>
        <dbReference type="ARBA" id="ARBA00005614"/>
    </source>
</evidence>
<reference evidence="8" key="2">
    <citation type="journal article" date="2015" name="Genome Announc.">
        <title>Draft Genome Sequence of Filamentous Marine Cyanobacterium Lyngbya confervoides Strain BDU141951.</title>
        <authorList>
            <person name="Chandrababunaidu M.M."/>
            <person name="Sen D."/>
            <person name="Tripathy S."/>
        </authorList>
    </citation>
    <scope>NUCLEOTIDE SEQUENCE</scope>
    <source>
        <strain evidence="8">BDU141951</strain>
    </source>
</reference>
<comment type="catalytic activity">
    <reaction evidence="4 5 6">
        <text>an acyl phosphate + H2O = a carboxylate + phosphate + H(+)</text>
        <dbReference type="Rhea" id="RHEA:14965"/>
        <dbReference type="ChEBI" id="CHEBI:15377"/>
        <dbReference type="ChEBI" id="CHEBI:15378"/>
        <dbReference type="ChEBI" id="CHEBI:29067"/>
        <dbReference type="ChEBI" id="CHEBI:43474"/>
        <dbReference type="ChEBI" id="CHEBI:59918"/>
        <dbReference type="EC" id="3.6.1.7"/>
    </reaction>
</comment>
<name>A0A0C1VAP6_9CYAN</name>
<dbReference type="PRINTS" id="PR00112">
    <property type="entry name" value="ACYLPHPHTASE"/>
</dbReference>
<dbReference type="PROSITE" id="PS00150">
    <property type="entry name" value="ACYLPHOSPHATASE_1"/>
    <property type="match status" value="1"/>
</dbReference>
<organism evidence="8">
    <name type="scientific">Lyngbya confervoides BDU141951</name>
    <dbReference type="NCBI Taxonomy" id="1574623"/>
    <lineage>
        <taxon>Bacteria</taxon>
        <taxon>Bacillati</taxon>
        <taxon>Cyanobacteriota</taxon>
        <taxon>Cyanophyceae</taxon>
        <taxon>Oscillatoriophycideae</taxon>
        <taxon>Oscillatoriales</taxon>
        <taxon>Microcoleaceae</taxon>
        <taxon>Lyngbya</taxon>
    </lineage>
</organism>
<reference evidence="8" key="3">
    <citation type="submission" date="2020-02" db="EMBL/GenBank/DDBJ databases">
        <authorList>
            <person name="Sarangi A.N."/>
            <person name="Ghosh S."/>
            <person name="Mukherjee M."/>
            <person name="Tripathy S."/>
        </authorList>
    </citation>
    <scope>NUCLEOTIDE SEQUENCE</scope>
    <source>
        <strain evidence="8">BDU141951</strain>
    </source>
</reference>